<gene>
    <name evidence="1" type="ORF">BCF44_108434</name>
</gene>
<evidence type="ECO:0000313" key="2">
    <source>
        <dbReference type="Proteomes" id="UP000256269"/>
    </source>
</evidence>
<dbReference type="PROSITE" id="PS51257">
    <property type="entry name" value="PROKAR_LIPOPROTEIN"/>
    <property type="match status" value="1"/>
</dbReference>
<dbReference type="RefSeq" id="WP_116176844.1">
    <property type="nucleotide sequence ID" value="NZ_CP144375.1"/>
</dbReference>
<organism evidence="1 2">
    <name type="scientific">Kutzneria buriramensis</name>
    <dbReference type="NCBI Taxonomy" id="1045776"/>
    <lineage>
        <taxon>Bacteria</taxon>
        <taxon>Bacillati</taxon>
        <taxon>Actinomycetota</taxon>
        <taxon>Actinomycetes</taxon>
        <taxon>Pseudonocardiales</taxon>
        <taxon>Pseudonocardiaceae</taxon>
        <taxon>Kutzneria</taxon>
    </lineage>
</organism>
<dbReference type="AlphaFoldDB" id="A0A3E0HGZ3"/>
<sequence length="173" mass="17721">MRGLRVIPLLLAVGVVVAGCGGGSTSADGPVVPGPGDITSGATMDACQYLTQSDAETMLGAATGPGQLKHVNDQDAVCDYAPKNSPKIGQGVVLTVYKGDFVGQELDNFKQQYKDAQPVDGLGFKALRSTAYAAFGAQGDKRSCELLLTGKKPADQDAFAKQAAAACARALKG</sequence>
<dbReference type="Proteomes" id="UP000256269">
    <property type="component" value="Unassembled WGS sequence"/>
</dbReference>
<dbReference type="OrthoDB" id="9869062at2"/>
<reference evidence="1 2" key="1">
    <citation type="submission" date="2018-08" db="EMBL/GenBank/DDBJ databases">
        <title>Genomic Encyclopedia of Archaeal and Bacterial Type Strains, Phase II (KMG-II): from individual species to whole genera.</title>
        <authorList>
            <person name="Goeker M."/>
        </authorList>
    </citation>
    <scope>NUCLEOTIDE SEQUENCE [LARGE SCALE GENOMIC DNA]</scope>
    <source>
        <strain evidence="1 2">DSM 45791</strain>
    </source>
</reference>
<comment type="caution">
    <text evidence="1">The sequence shown here is derived from an EMBL/GenBank/DDBJ whole genome shotgun (WGS) entry which is preliminary data.</text>
</comment>
<keyword evidence="2" id="KW-1185">Reference proteome</keyword>
<protein>
    <submittedName>
        <fullName evidence="1">Uncharacterized protein DUF3558</fullName>
    </submittedName>
</protein>
<accession>A0A3E0HGZ3</accession>
<dbReference type="EMBL" id="QUNO01000008">
    <property type="protein sequence ID" value="REH44953.1"/>
    <property type="molecule type" value="Genomic_DNA"/>
</dbReference>
<proteinExistence type="predicted"/>
<name>A0A3E0HGZ3_9PSEU</name>
<evidence type="ECO:0000313" key="1">
    <source>
        <dbReference type="EMBL" id="REH44953.1"/>
    </source>
</evidence>